<reference evidence="3" key="2">
    <citation type="submission" date="2015-01" db="EMBL/GenBank/DDBJ databases">
        <title>Evolutionary Origins and Diversification of the Mycorrhizal Mutualists.</title>
        <authorList>
            <consortium name="DOE Joint Genome Institute"/>
            <consortium name="Mycorrhizal Genomics Consortium"/>
            <person name="Kohler A."/>
            <person name="Kuo A."/>
            <person name="Nagy L.G."/>
            <person name="Floudas D."/>
            <person name="Copeland A."/>
            <person name="Barry K.W."/>
            <person name="Cichocki N."/>
            <person name="Veneault-Fourrey C."/>
            <person name="LaButti K."/>
            <person name="Lindquist E.A."/>
            <person name="Lipzen A."/>
            <person name="Lundell T."/>
            <person name="Morin E."/>
            <person name="Murat C."/>
            <person name="Riley R."/>
            <person name="Ohm R."/>
            <person name="Sun H."/>
            <person name="Tunlid A."/>
            <person name="Henrissat B."/>
            <person name="Grigoriev I.V."/>
            <person name="Hibbett D.S."/>
            <person name="Martin F."/>
        </authorList>
    </citation>
    <scope>NUCLEOTIDE SEQUENCE [LARGE SCALE GENOMIC DNA]</scope>
    <source>
        <strain evidence="3">LaAM-08-1</strain>
    </source>
</reference>
<feature type="compositionally biased region" description="Polar residues" evidence="1">
    <location>
        <begin position="48"/>
        <end position="59"/>
    </location>
</feature>
<name>A0A0C9XPS2_9AGAR</name>
<dbReference type="Proteomes" id="UP000054477">
    <property type="component" value="Unassembled WGS sequence"/>
</dbReference>
<dbReference type="AlphaFoldDB" id="A0A0C9XPS2"/>
<feature type="region of interest" description="Disordered" evidence="1">
    <location>
        <begin position="41"/>
        <end position="113"/>
    </location>
</feature>
<proteinExistence type="predicted"/>
<organism evidence="2 3">
    <name type="scientific">Laccaria amethystina LaAM-08-1</name>
    <dbReference type="NCBI Taxonomy" id="1095629"/>
    <lineage>
        <taxon>Eukaryota</taxon>
        <taxon>Fungi</taxon>
        <taxon>Dikarya</taxon>
        <taxon>Basidiomycota</taxon>
        <taxon>Agaricomycotina</taxon>
        <taxon>Agaricomycetes</taxon>
        <taxon>Agaricomycetidae</taxon>
        <taxon>Agaricales</taxon>
        <taxon>Agaricineae</taxon>
        <taxon>Hydnangiaceae</taxon>
        <taxon>Laccaria</taxon>
    </lineage>
</organism>
<gene>
    <name evidence="2" type="ORF">K443DRAFT_474161</name>
</gene>
<keyword evidence="3" id="KW-1185">Reference proteome</keyword>
<protein>
    <submittedName>
        <fullName evidence="2">Uncharacterized protein</fullName>
    </submittedName>
</protein>
<sequence length="134" mass="14947">MIDPTRKHLSLQSNFSNLPCRLSSSCCFQLQLTFRNHHLSRRRKLTTAKASPTQNSTCENPLKSSPFPLLSLPQHTNPSPMNKCSSLAAQSATRNRSHSPLPSLLLANNKGKETSCRITQSQRLSTLESEPDNF</sequence>
<dbReference type="HOGENOM" id="CLU_1896563_0_0_1"/>
<dbReference type="EMBL" id="KN838579">
    <property type="protein sequence ID" value="KIK03559.1"/>
    <property type="molecule type" value="Genomic_DNA"/>
</dbReference>
<evidence type="ECO:0000313" key="2">
    <source>
        <dbReference type="EMBL" id="KIK03559.1"/>
    </source>
</evidence>
<evidence type="ECO:0000313" key="3">
    <source>
        <dbReference type="Proteomes" id="UP000054477"/>
    </source>
</evidence>
<feature type="compositionally biased region" description="Low complexity" evidence="1">
    <location>
        <begin position="61"/>
        <end position="73"/>
    </location>
</feature>
<accession>A0A0C9XPS2</accession>
<reference evidence="2 3" key="1">
    <citation type="submission" date="2014-04" db="EMBL/GenBank/DDBJ databases">
        <authorList>
            <consortium name="DOE Joint Genome Institute"/>
            <person name="Kuo A."/>
            <person name="Kohler A."/>
            <person name="Nagy L.G."/>
            <person name="Floudas D."/>
            <person name="Copeland A."/>
            <person name="Barry K.W."/>
            <person name="Cichocki N."/>
            <person name="Veneault-Fourrey C."/>
            <person name="LaButti K."/>
            <person name="Lindquist E.A."/>
            <person name="Lipzen A."/>
            <person name="Lundell T."/>
            <person name="Morin E."/>
            <person name="Murat C."/>
            <person name="Sun H."/>
            <person name="Tunlid A."/>
            <person name="Henrissat B."/>
            <person name="Grigoriev I.V."/>
            <person name="Hibbett D.S."/>
            <person name="Martin F."/>
            <person name="Nordberg H.P."/>
            <person name="Cantor M.N."/>
            <person name="Hua S.X."/>
        </authorList>
    </citation>
    <scope>NUCLEOTIDE SEQUENCE [LARGE SCALE GENOMIC DNA]</scope>
    <source>
        <strain evidence="2 3">LaAM-08-1</strain>
    </source>
</reference>
<evidence type="ECO:0000256" key="1">
    <source>
        <dbReference type="SAM" id="MobiDB-lite"/>
    </source>
</evidence>
<feature type="compositionally biased region" description="Polar residues" evidence="1">
    <location>
        <begin position="74"/>
        <end position="100"/>
    </location>
</feature>